<feature type="compositionally biased region" description="Low complexity" evidence="1">
    <location>
        <begin position="62"/>
        <end position="80"/>
    </location>
</feature>
<keyword evidence="3" id="KW-1185">Reference proteome</keyword>
<proteinExistence type="predicted"/>
<protein>
    <submittedName>
        <fullName evidence="2">Uncharacterized protein</fullName>
    </submittedName>
</protein>
<feature type="region of interest" description="Disordered" evidence="1">
    <location>
        <begin position="56"/>
        <end position="87"/>
    </location>
</feature>
<dbReference type="RefSeq" id="WP_051851245.1">
    <property type="nucleotide sequence ID" value="NZ_JBEYBN010000008.1"/>
</dbReference>
<evidence type="ECO:0000313" key="3">
    <source>
        <dbReference type="Proteomes" id="UP001550603"/>
    </source>
</evidence>
<name>A0ABV2XR89_9ACTN</name>
<comment type="caution">
    <text evidence="2">The sequence shown here is derived from an EMBL/GenBank/DDBJ whole genome shotgun (WGS) entry which is preliminary data.</text>
</comment>
<dbReference type="Proteomes" id="UP001550603">
    <property type="component" value="Unassembled WGS sequence"/>
</dbReference>
<accession>A0ABV2XR89</accession>
<sequence>MGSKGQVCPACGQPVETVVRRHKTLGAWVPRWVAGPCHNPACAACDEQGAVRHTLEGTGQEAARPARGAAPPATTPPGRAVRADGAD</sequence>
<dbReference type="EMBL" id="JBEYBN010000008">
    <property type="protein sequence ID" value="MEU2266455.1"/>
    <property type="molecule type" value="Genomic_DNA"/>
</dbReference>
<organism evidence="2 3">
    <name type="scientific">Streptomyces olindensis</name>
    <dbReference type="NCBI Taxonomy" id="358823"/>
    <lineage>
        <taxon>Bacteria</taxon>
        <taxon>Bacillati</taxon>
        <taxon>Actinomycetota</taxon>
        <taxon>Actinomycetes</taxon>
        <taxon>Kitasatosporales</taxon>
        <taxon>Streptomycetaceae</taxon>
        <taxon>Streptomyces</taxon>
    </lineage>
</organism>
<evidence type="ECO:0000313" key="2">
    <source>
        <dbReference type="EMBL" id="MEU2266455.1"/>
    </source>
</evidence>
<reference evidence="2 3" key="1">
    <citation type="submission" date="2024-06" db="EMBL/GenBank/DDBJ databases">
        <title>The Natural Products Discovery Center: Release of the First 8490 Sequenced Strains for Exploring Actinobacteria Biosynthetic Diversity.</title>
        <authorList>
            <person name="Kalkreuter E."/>
            <person name="Kautsar S.A."/>
            <person name="Yang D."/>
            <person name="Bader C.D."/>
            <person name="Teijaro C.N."/>
            <person name="Fluegel L."/>
            <person name="Davis C.M."/>
            <person name="Simpson J.R."/>
            <person name="Lauterbach L."/>
            <person name="Steele A.D."/>
            <person name="Gui C."/>
            <person name="Meng S."/>
            <person name="Li G."/>
            <person name="Viehrig K."/>
            <person name="Ye F."/>
            <person name="Su P."/>
            <person name="Kiefer A.F."/>
            <person name="Nichols A."/>
            <person name="Cepeda A.J."/>
            <person name="Yan W."/>
            <person name="Fan B."/>
            <person name="Jiang Y."/>
            <person name="Adhikari A."/>
            <person name="Zheng C.-J."/>
            <person name="Schuster L."/>
            <person name="Cowan T.M."/>
            <person name="Smanski M.J."/>
            <person name="Chevrette M.G."/>
            <person name="De Carvalho L.P.S."/>
            <person name="Shen B."/>
        </authorList>
    </citation>
    <scope>NUCLEOTIDE SEQUENCE [LARGE SCALE GENOMIC DNA]</scope>
    <source>
        <strain evidence="2 3">NPDC019583</strain>
    </source>
</reference>
<gene>
    <name evidence="2" type="ORF">ABZ568_08450</name>
</gene>
<evidence type="ECO:0000256" key="1">
    <source>
        <dbReference type="SAM" id="MobiDB-lite"/>
    </source>
</evidence>